<dbReference type="GO" id="GO:0005886">
    <property type="term" value="C:plasma membrane"/>
    <property type="evidence" value="ECO:0007669"/>
    <property type="project" value="UniProtKB-SubCell"/>
</dbReference>
<evidence type="ECO:0000313" key="9">
    <source>
        <dbReference type="EMBL" id="KQB53582.1"/>
    </source>
</evidence>
<feature type="domain" description="Polysaccharide chain length determinant N-terminal" evidence="8">
    <location>
        <begin position="15"/>
        <end position="86"/>
    </location>
</feature>
<dbReference type="Gene3D" id="3.30.1890.10">
    <property type="entry name" value="FepE-like"/>
    <property type="match status" value="2"/>
</dbReference>
<evidence type="ECO:0000256" key="5">
    <source>
        <dbReference type="ARBA" id="ARBA00023136"/>
    </source>
</evidence>
<gene>
    <name evidence="9" type="ORF">AQS70_02190</name>
</gene>
<keyword evidence="10" id="KW-1185">Reference proteome</keyword>
<dbReference type="PANTHER" id="PTHR32309">
    <property type="entry name" value="TYROSINE-PROTEIN KINASE"/>
    <property type="match status" value="1"/>
</dbReference>
<comment type="caution">
    <text evidence="9">The sequence shown here is derived from an EMBL/GenBank/DDBJ whole genome shotgun (WGS) entry which is preliminary data.</text>
</comment>
<dbReference type="InterPro" id="IPR003856">
    <property type="entry name" value="LPS_length_determ_N"/>
</dbReference>
<feature type="coiled-coil region" evidence="6">
    <location>
        <begin position="217"/>
        <end position="244"/>
    </location>
</feature>
<evidence type="ECO:0000256" key="7">
    <source>
        <dbReference type="SAM" id="Phobius"/>
    </source>
</evidence>
<dbReference type="SUPFAM" id="SSF160355">
    <property type="entry name" value="Bacterial polysaccharide co-polymerase-like"/>
    <property type="match status" value="2"/>
</dbReference>
<dbReference type="EMBL" id="LLWH01000165">
    <property type="protein sequence ID" value="KQB53582.1"/>
    <property type="molecule type" value="Genomic_DNA"/>
</dbReference>
<keyword evidence="6" id="KW-0175">Coiled coil</keyword>
<proteinExistence type="predicted"/>
<dbReference type="Proteomes" id="UP000050342">
    <property type="component" value="Unassembled WGS sequence"/>
</dbReference>
<dbReference type="RefSeq" id="WP_055102992.1">
    <property type="nucleotide sequence ID" value="NZ_LLWH01000165.1"/>
</dbReference>
<accession>A0A0Q0X1J1</accession>
<keyword evidence="2" id="KW-1003">Cell membrane</keyword>
<sequence>MKNTEHPQAKASSTDIDLVDLFSFFWQQKKFIAGTSVVVGALALGYVLVVTPIYQASTVLRPAEINELDALNRSEVYKLPPQEALQKVGAALDSYETRLNFFRSHQELFKPLEKEGMSLEQSFELFNRNSINMTQVGVTDPTAMSPSIRLELTYPKYVNGVDIINEFVKYAVNNQRSQISADLKTIISNRQKELREKISAARLGYQSDKEAKVATLEESDELKRANLKDELQALRLQLKAVREARIDQLNEAISIASSLGITRPTTPYAMGESSGGGARVIRTDITSQETPLYFLGTQALQAERAVLLKRTSDDFTDKRVLEIDKNLKLLEVNREVELLGKRANEDVYLKNIEPLRAEIVRLGNLNTDMSALGLVNIDRKAQTPVSALKPKKALTVVLGLFLGGLLGLGISTVRYFNGRRRV</sequence>
<feature type="transmembrane region" description="Helical" evidence="7">
    <location>
        <begin position="31"/>
        <end position="54"/>
    </location>
</feature>
<evidence type="ECO:0000256" key="3">
    <source>
        <dbReference type="ARBA" id="ARBA00022692"/>
    </source>
</evidence>
<dbReference type="AlphaFoldDB" id="A0A0Q0X1J1"/>
<dbReference type="PANTHER" id="PTHR32309:SF13">
    <property type="entry name" value="FERRIC ENTEROBACTIN TRANSPORT PROTEIN FEPE"/>
    <property type="match status" value="1"/>
</dbReference>
<comment type="subcellular location">
    <subcellularLocation>
        <location evidence="1">Cell membrane</location>
        <topology evidence="1">Multi-pass membrane protein</topology>
    </subcellularLocation>
</comment>
<evidence type="ECO:0000256" key="1">
    <source>
        <dbReference type="ARBA" id="ARBA00004651"/>
    </source>
</evidence>
<dbReference type="OrthoDB" id="7028163at2"/>
<dbReference type="STRING" id="1563157.AQS70_02190"/>
<evidence type="ECO:0000256" key="4">
    <source>
        <dbReference type="ARBA" id="ARBA00022989"/>
    </source>
</evidence>
<keyword evidence="5 7" id="KW-0472">Membrane</keyword>
<evidence type="ECO:0000256" key="2">
    <source>
        <dbReference type="ARBA" id="ARBA00022475"/>
    </source>
</evidence>
<evidence type="ECO:0000313" key="10">
    <source>
        <dbReference type="Proteomes" id="UP000050342"/>
    </source>
</evidence>
<evidence type="ECO:0000256" key="6">
    <source>
        <dbReference type="SAM" id="Coils"/>
    </source>
</evidence>
<evidence type="ECO:0000259" key="8">
    <source>
        <dbReference type="Pfam" id="PF02706"/>
    </source>
</evidence>
<reference evidence="9 10" key="1">
    <citation type="submission" date="2015-10" db="EMBL/GenBank/DDBJ databases">
        <title>Pseudomonas helleri sp. nov. and Pseudomonas weihenstephanensis sp. nov., isolated from raw cows milk.</title>
        <authorList>
            <person name="Von Neubeck M."/>
            <person name="Huptas C."/>
            <person name="Wenning M."/>
            <person name="Scherer S."/>
        </authorList>
    </citation>
    <scope>NUCLEOTIDE SEQUENCE [LARGE SCALE GENOMIC DNA]</scope>
    <source>
        <strain evidence="9 10">BSTT44</strain>
    </source>
</reference>
<keyword evidence="4 7" id="KW-1133">Transmembrane helix</keyword>
<dbReference type="GO" id="GO:0004713">
    <property type="term" value="F:protein tyrosine kinase activity"/>
    <property type="evidence" value="ECO:0007669"/>
    <property type="project" value="TreeGrafter"/>
</dbReference>
<feature type="transmembrane region" description="Helical" evidence="7">
    <location>
        <begin position="393"/>
        <end position="416"/>
    </location>
</feature>
<keyword evidence="3 7" id="KW-0812">Transmembrane</keyword>
<dbReference type="InterPro" id="IPR050445">
    <property type="entry name" value="Bact_polysacc_biosynth/exp"/>
</dbReference>
<protein>
    <submittedName>
        <fullName evidence="9">Chain-length determining protein</fullName>
    </submittedName>
</protein>
<name>A0A0Q0X1J1_9PSED</name>
<organism evidence="9 10">
    <name type="scientific">Pseudomonas endophytica</name>
    <dbReference type="NCBI Taxonomy" id="1563157"/>
    <lineage>
        <taxon>Bacteria</taxon>
        <taxon>Pseudomonadati</taxon>
        <taxon>Pseudomonadota</taxon>
        <taxon>Gammaproteobacteria</taxon>
        <taxon>Pseudomonadales</taxon>
        <taxon>Pseudomonadaceae</taxon>
        <taxon>Pseudomonas</taxon>
    </lineage>
</organism>
<dbReference type="Pfam" id="PF02706">
    <property type="entry name" value="Wzz"/>
    <property type="match status" value="1"/>
</dbReference>